<proteinExistence type="predicted"/>
<keyword evidence="1" id="KW-0175">Coiled coil</keyword>
<keyword evidence="4" id="KW-1185">Reference proteome</keyword>
<comment type="caution">
    <text evidence="3">The sequence shown here is derived from an EMBL/GenBank/DDBJ whole genome shotgun (WGS) entry which is preliminary data.</text>
</comment>
<feature type="coiled-coil region" evidence="1">
    <location>
        <begin position="117"/>
        <end position="151"/>
    </location>
</feature>
<dbReference type="AlphaFoldDB" id="A0A811S5Q0"/>
<evidence type="ECO:0000256" key="2">
    <source>
        <dbReference type="SAM" id="MobiDB-lite"/>
    </source>
</evidence>
<name>A0A811S5Q0_9POAL</name>
<organism evidence="3 4">
    <name type="scientific">Miscanthus lutarioriparius</name>
    <dbReference type="NCBI Taxonomy" id="422564"/>
    <lineage>
        <taxon>Eukaryota</taxon>
        <taxon>Viridiplantae</taxon>
        <taxon>Streptophyta</taxon>
        <taxon>Embryophyta</taxon>
        <taxon>Tracheophyta</taxon>
        <taxon>Spermatophyta</taxon>
        <taxon>Magnoliopsida</taxon>
        <taxon>Liliopsida</taxon>
        <taxon>Poales</taxon>
        <taxon>Poaceae</taxon>
        <taxon>PACMAD clade</taxon>
        <taxon>Panicoideae</taxon>
        <taxon>Andropogonodae</taxon>
        <taxon>Andropogoneae</taxon>
        <taxon>Saccharinae</taxon>
        <taxon>Miscanthus</taxon>
    </lineage>
</organism>
<dbReference type="OrthoDB" id="691585at2759"/>
<dbReference type="Proteomes" id="UP000604825">
    <property type="component" value="Unassembled WGS sequence"/>
</dbReference>
<sequence length="161" mass="17345">MAAAAAKAEAAASQPRAPMPMRADVVRGLLLGLPPDARAEDIEYVLDDVQRTLSRLASRRKTLQDQIAAASRGKRRTPRRAPPPAAPVPVVGVPVPAADDDPGARYTYTREGAGAVRRRLRANASDVKKERKRLEAVLGDLEEALVDARERLALQPGERTA</sequence>
<feature type="compositionally biased region" description="Low complexity" evidence="2">
    <location>
        <begin position="88"/>
        <end position="97"/>
    </location>
</feature>
<gene>
    <name evidence="3" type="ORF">NCGR_LOCUS60967</name>
</gene>
<protein>
    <submittedName>
        <fullName evidence="3">Uncharacterized protein</fullName>
    </submittedName>
</protein>
<feature type="region of interest" description="Disordered" evidence="2">
    <location>
        <begin position="60"/>
        <end position="107"/>
    </location>
</feature>
<dbReference type="EMBL" id="CAJGYO010000018">
    <property type="protein sequence ID" value="CAD6336869.1"/>
    <property type="molecule type" value="Genomic_DNA"/>
</dbReference>
<evidence type="ECO:0000313" key="4">
    <source>
        <dbReference type="Proteomes" id="UP000604825"/>
    </source>
</evidence>
<evidence type="ECO:0000256" key="1">
    <source>
        <dbReference type="SAM" id="Coils"/>
    </source>
</evidence>
<accession>A0A811S5Q0</accession>
<evidence type="ECO:0000313" key="3">
    <source>
        <dbReference type="EMBL" id="CAD6336869.1"/>
    </source>
</evidence>
<reference evidence="3" key="1">
    <citation type="submission" date="2020-10" db="EMBL/GenBank/DDBJ databases">
        <authorList>
            <person name="Han B."/>
            <person name="Lu T."/>
            <person name="Zhao Q."/>
            <person name="Huang X."/>
            <person name="Zhao Y."/>
        </authorList>
    </citation>
    <scope>NUCLEOTIDE SEQUENCE</scope>
</reference>